<name>A0ABR2HTG1_9PEZI</name>
<comment type="caution">
    <text evidence="2">The sequence shown here is derived from an EMBL/GenBank/DDBJ whole genome shotgun (WGS) entry which is preliminary data.</text>
</comment>
<dbReference type="EMBL" id="JAPCWZ010000009">
    <property type="protein sequence ID" value="KAK8852173.1"/>
    <property type="molecule type" value="Genomic_DNA"/>
</dbReference>
<protein>
    <recommendedName>
        <fullName evidence="4">HNH nuclease domain-containing protein</fullName>
    </recommendedName>
</protein>
<evidence type="ECO:0000313" key="3">
    <source>
        <dbReference type="Proteomes" id="UP001390339"/>
    </source>
</evidence>
<gene>
    <name evidence="2" type="ORF">PGQ11_014652</name>
</gene>
<accession>A0ABR2HTG1</accession>
<feature type="compositionally biased region" description="Polar residues" evidence="1">
    <location>
        <begin position="1"/>
        <end position="10"/>
    </location>
</feature>
<evidence type="ECO:0000313" key="2">
    <source>
        <dbReference type="EMBL" id="KAK8852173.1"/>
    </source>
</evidence>
<reference evidence="2 3" key="1">
    <citation type="journal article" date="2024" name="IMA Fungus">
        <title>Apiospora arundinis, a panoply of carbohydrate-active enzymes and secondary metabolites.</title>
        <authorList>
            <person name="Sorensen T."/>
            <person name="Petersen C."/>
            <person name="Muurmann A.T."/>
            <person name="Christiansen J.V."/>
            <person name="Brundto M.L."/>
            <person name="Overgaard C.K."/>
            <person name="Boysen A.T."/>
            <person name="Wollenberg R.D."/>
            <person name="Larsen T.O."/>
            <person name="Sorensen J.L."/>
            <person name="Nielsen K.L."/>
            <person name="Sondergaard T.E."/>
        </authorList>
    </citation>
    <scope>NUCLEOTIDE SEQUENCE [LARGE SCALE GENOMIC DNA]</scope>
    <source>
        <strain evidence="2 3">AAU 773</strain>
    </source>
</reference>
<sequence>MSSTDLSGSGQLDPEAEKSHCAARPQLERQIPALRDEHEYAKLRDGATQSLHDMLFLEKAPIGLNVSWYHWRVNKMTFHRALPNSKFPYDDAEPKHPYHLPFSGEWELAWKHHHLDDVHGAKGSWDHRKTGLVVDSAWVIPQPELPAEKRAVENPFFKRREMRKSRPSSRHEELPLKVDNSLPIYPNFAIPKERLAQMENPFFKRPKTPKMTAPAARSIDRQSLRGIDKKTSTYDVYYILDLEKRVDLWVRLLQNLPTYRGCECWALPLPARFDRFEFVLLGYEGVCESLDDRFVRLVPRAHRDNNGRVTAHDLVLIPIRADIDLQNVNLHRALIEGWWKLARWVARLMNGDTVPLAQHLKEEAVQQIKVAHAPGPVAEDFTDMVKKFGDWVIDQDANLETEQLD</sequence>
<keyword evidence="3" id="KW-1185">Reference proteome</keyword>
<dbReference type="Proteomes" id="UP001390339">
    <property type="component" value="Unassembled WGS sequence"/>
</dbReference>
<organism evidence="2 3">
    <name type="scientific">Apiospora arundinis</name>
    <dbReference type="NCBI Taxonomy" id="335852"/>
    <lineage>
        <taxon>Eukaryota</taxon>
        <taxon>Fungi</taxon>
        <taxon>Dikarya</taxon>
        <taxon>Ascomycota</taxon>
        <taxon>Pezizomycotina</taxon>
        <taxon>Sordariomycetes</taxon>
        <taxon>Xylariomycetidae</taxon>
        <taxon>Amphisphaeriales</taxon>
        <taxon>Apiosporaceae</taxon>
        <taxon>Apiospora</taxon>
    </lineage>
</organism>
<evidence type="ECO:0008006" key="4">
    <source>
        <dbReference type="Google" id="ProtNLM"/>
    </source>
</evidence>
<feature type="region of interest" description="Disordered" evidence="1">
    <location>
        <begin position="1"/>
        <end position="25"/>
    </location>
</feature>
<proteinExistence type="predicted"/>
<evidence type="ECO:0000256" key="1">
    <source>
        <dbReference type="SAM" id="MobiDB-lite"/>
    </source>
</evidence>